<gene>
    <name evidence="1" type="ORF">PILCRDRAFT_823389</name>
</gene>
<name>A0A0C3F3Z4_PILCF</name>
<evidence type="ECO:0000313" key="1">
    <source>
        <dbReference type="EMBL" id="KIM79485.1"/>
    </source>
</evidence>
<evidence type="ECO:0000313" key="2">
    <source>
        <dbReference type="Proteomes" id="UP000054166"/>
    </source>
</evidence>
<sequence length="62" mass="6649">MTSGVSRGPKCQAPSRRNATVKIAICDSVKDPSVIALISVPRAMSIHGQDRPYLKQDAIQQG</sequence>
<dbReference type="AlphaFoldDB" id="A0A0C3F3Z4"/>
<dbReference type="Proteomes" id="UP000054166">
    <property type="component" value="Unassembled WGS sequence"/>
</dbReference>
<dbReference type="InParanoid" id="A0A0C3F3Z4"/>
<reference evidence="2" key="2">
    <citation type="submission" date="2015-01" db="EMBL/GenBank/DDBJ databases">
        <title>Evolutionary Origins and Diversification of the Mycorrhizal Mutualists.</title>
        <authorList>
            <consortium name="DOE Joint Genome Institute"/>
            <consortium name="Mycorrhizal Genomics Consortium"/>
            <person name="Kohler A."/>
            <person name="Kuo A."/>
            <person name="Nagy L.G."/>
            <person name="Floudas D."/>
            <person name="Copeland A."/>
            <person name="Barry K.W."/>
            <person name="Cichocki N."/>
            <person name="Veneault-Fourrey C."/>
            <person name="LaButti K."/>
            <person name="Lindquist E.A."/>
            <person name="Lipzen A."/>
            <person name="Lundell T."/>
            <person name="Morin E."/>
            <person name="Murat C."/>
            <person name="Riley R."/>
            <person name="Ohm R."/>
            <person name="Sun H."/>
            <person name="Tunlid A."/>
            <person name="Henrissat B."/>
            <person name="Grigoriev I.V."/>
            <person name="Hibbett D.S."/>
            <person name="Martin F."/>
        </authorList>
    </citation>
    <scope>NUCLEOTIDE SEQUENCE [LARGE SCALE GENOMIC DNA]</scope>
    <source>
        <strain evidence="2">F 1598</strain>
    </source>
</reference>
<organism evidence="1 2">
    <name type="scientific">Piloderma croceum (strain F 1598)</name>
    <dbReference type="NCBI Taxonomy" id="765440"/>
    <lineage>
        <taxon>Eukaryota</taxon>
        <taxon>Fungi</taxon>
        <taxon>Dikarya</taxon>
        <taxon>Basidiomycota</taxon>
        <taxon>Agaricomycotina</taxon>
        <taxon>Agaricomycetes</taxon>
        <taxon>Agaricomycetidae</taxon>
        <taxon>Atheliales</taxon>
        <taxon>Atheliaceae</taxon>
        <taxon>Piloderma</taxon>
    </lineage>
</organism>
<keyword evidence="2" id="KW-1185">Reference proteome</keyword>
<protein>
    <submittedName>
        <fullName evidence="1">Uncharacterized protein</fullName>
    </submittedName>
</protein>
<dbReference type="HOGENOM" id="CLU_2904978_0_0_1"/>
<dbReference type="EMBL" id="KN833009">
    <property type="protein sequence ID" value="KIM79485.1"/>
    <property type="molecule type" value="Genomic_DNA"/>
</dbReference>
<accession>A0A0C3F3Z4</accession>
<proteinExistence type="predicted"/>
<reference evidence="1 2" key="1">
    <citation type="submission" date="2014-04" db="EMBL/GenBank/DDBJ databases">
        <authorList>
            <consortium name="DOE Joint Genome Institute"/>
            <person name="Kuo A."/>
            <person name="Tarkka M."/>
            <person name="Buscot F."/>
            <person name="Kohler A."/>
            <person name="Nagy L.G."/>
            <person name="Floudas D."/>
            <person name="Copeland A."/>
            <person name="Barry K.W."/>
            <person name="Cichocki N."/>
            <person name="Veneault-Fourrey C."/>
            <person name="LaButti K."/>
            <person name="Lindquist E.A."/>
            <person name="Lipzen A."/>
            <person name="Lundell T."/>
            <person name="Morin E."/>
            <person name="Murat C."/>
            <person name="Sun H."/>
            <person name="Tunlid A."/>
            <person name="Henrissat B."/>
            <person name="Grigoriev I.V."/>
            <person name="Hibbett D.S."/>
            <person name="Martin F."/>
            <person name="Nordberg H.P."/>
            <person name="Cantor M.N."/>
            <person name="Hua S.X."/>
        </authorList>
    </citation>
    <scope>NUCLEOTIDE SEQUENCE [LARGE SCALE GENOMIC DNA]</scope>
    <source>
        <strain evidence="1 2">F 1598</strain>
    </source>
</reference>